<protein>
    <submittedName>
        <fullName evidence="3">Carboxylesterase 2</fullName>
    </submittedName>
</protein>
<dbReference type="InterPro" id="IPR050466">
    <property type="entry name" value="Carboxylest/Gibb_receptor"/>
</dbReference>
<evidence type="ECO:0000313" key="3">
    <source>
        <dbReference type="EMBL" id="KAL2463946.1"/>
    </source>
</evidence>
<dbReference type="PANTHER" id="PTHR23024">
    <property type="entry name" value="ARYLACETAMIDE DEACETYLASE"/>
    <property type="match status" value="1"/>
</dbReference>
<evidence type="ECO:0000256" key="1">
    <source>
        <dbReference type="ARBA" id="ARBA00010515"/>
    </source>
</evidence>
<reference evidence="4" key="1">
    <citation type="submission" date="2024-07" db="EMBL/GenBank/DDBJ databases">
        <title>Two chromosome-level genome assemblies of Korean endemic species Abeliophyllum distichum and Forsythia ovata (Oleaceae).</title>
        <authorList>
            <person name="Jang H."/>
        </authorList>
    </citation>
    <scope>NUCLEOTIDE SEQUENCE [LARGE SCALE GENOMIC DNA]</scope>
</reference>
<evidence type="ECO:0000313" key="4">
    <source>
        <dbReference type="Proteomes" id="UP001604277"/>
    </source>
</evidence>
<comment type="caution">
    <text evidence="3">The sequence shown here is derived from an EMBL/GenBank/DDBJ whole genome shotgun (WGS) entry which is preliminary data.</text>
</comment>
<dbReference type="InterPro" id="IPR013094">
    <property type="entry name" value="AB_hydrolase_3"/>
</dbReference>
<gene>
    <name evidence="3" type="ORF">Fot_53602</name>
</gene>
<organism evidence="3 4">
    <name type="scientific">Forsythia ovata</name>
    <dbReference type="NCBI Taxonomy" id="205694"/>
    <lineage>
        <taxon>Eukaryota</taxon>
        <taxon>Viridiplantae</taxon>
        <taxon>Streptophyta</taxon>
        <taxon>Embryophyta</taxon>
        <taxon>Tracheophyta</taxon>
        <taxon>Spermatophyta</taxon>
        <taxon>Magnoliopsida</taxon>
        <taxon>eudicotyledons</taxon>
        <taxon>Gunneridae</taxon>
        <taxon>Pentapetalae</taxon>
        <taxon>asterids</taxon>
        <taxon>lamiids</taxon>
        <taxon>Lamiales</taxon>
        <taxon>Oleaceae</taxon>
        <taxon>Forsythieae</taxon>
        <taxon>Forsythia</taxon>
    </lineage>
</organism>
<sequence length="344" mass="38063">MATNTTKEVLTDLSPIIKVYKDGTVERLKSTPHVPPSPEDATTAVSSKDINISPVVQARLYLPKLTDPNQKLPILVYYHGGAFCVESAFSLLHHRFINILATEAKALVISVEYRLAPEHPLPIAYEDSWIALQWMASHAIKEASVGKDPWLTEYGDFDKFYIGGDSSGANIVHNILLRAGAEPLPGNLKIVGGFLSHPYFWGSKPIGSEPKEDFEQSKACKIWLFVYPSAPGGIDNPMINPFVDDVPSLSGLGCKRLLVCVAEKDPLMERGILYGESVKKSGWYGQVEMVVVEGEGHSFHVFDPDTEKAKNLIKQLASFISHKLQGLKLLDRFHHKSYDCGLYA</sequence>
<feature type="domain" description="Alpha/beta hydrolase fold-3" evidence="2">
    <location>
        <begin position="75"/>
        <end position="300"/>
    </location>
</feature>
<dbReference type="AlphaFoldDB" id="A0ABD1PMZ2"/>
<dbReference type="EMBL" id="JBFOLJ010000019">
    <property type="protein sequence ID" value="KAL2463946.1"/>
    <property type="molecule type" value="Genomic_DNA"/>
</dbReference>
<dbReference type="Gene3D" id="3.40.50.1820">
    <property type="entry name" value="alpha/beta hydrolase"/>
    <property type="match status" value="1"/>
</dbReference>
<proteinExistence type="inferred from homology"/>
<dbReference type="InterPro" id="IPR029058">
    <property type="entry name" value="AB_hydrolase_fold"/>
</dbReference>
<dbReference type="Proteomes" id="UP001604277">
    <property type="component" value="Unassembled WGS sequence"/>
</dbReference>
<comment type="similarity">
    <text evidence="1">Belongs to the 'GDXG' lipolytic enzyme family.</text>
</comment>
<evidence type="ECO:0000259" key="2">
    <source>
        <dbReference type="Pfam" id="PF07859"/>
    </source>
</evidence>
<accession>A0ABD1PMZ2</accession>
<name>A0ABD1PMZ2_9LAMI</name>
<dbReference type="PANTHER" id="PTHR23024:SF551">
    <property type="entry name" value="2-HYDROXYISOFLAVANONE DEHYDRATASE-LIKE"/>
    <property type="match status" value="1"/>
</dbReference>
<dbReference type="Pfam" id="PF07859">
    <property type="entry name" value="Abhydrolase_3"/>
    <property type="match status" value="1"/>
</dbReference>
<keyword evidence="4" id="KW-1185">Reference proteome</keyword>
<dbReference type="SUPFAM" id="SSF53474">
    <property type="entry name" value="alpha/beta-Hydrolases"/>
    <property type="match status" value="1"/>
</dbReference>